<dbReference type="AlphaFoldDB" id="A0A5N5JJE3"/>
<name>A0A5N5JJE3_9ROSI</name>
<reference evidence="2" key="1">
    <citation type="journal article" date="2019" name="Gigascience">
        <title>De novo genome assembly of the endangered Acer yangbiense, a plant species with extremely small populations endemic to Yunnan Province, China.</title>
        <authorList>
            <person name="Yang J."/>
            <person name="Wariss H.M."/>
            <person name="Tao L."/>
            <person name="Zhang R."/>
            <person name="Yun Q."/>
            <person name="Hollingsworth P."/>
            <person name="Dao Z."/>
            <person name="Luo G."/>
            <person name="Guo H."/>
            <person name="Ma Y."/>
            <person name="Sun W."/>
        </authorList>
    </citation>
    <scope>NUCLEOTIDE SEQUENCE [LARGE SCALE GENOMIC DNA]</scope>
    <source>
        <strain evidence="2">cv. br00</strain>
    </source>
</reference>
<comment type="caution">
    <text evidence="1">The sequence shown here is derived from an EMBL/GenBank/DDBJ whole genome shotgun (WGS) entry which is preliminary data.</text>
</comment>
<dbReference type="Proteomes" id="UP000326939">
    <property type="component" value="Chromosome 16"/>
</dbReference>
<accession>A0A5N5JJE3</accession>
<organism evidence="1 2">
    <name type="scientific">Salix brachista</name>
    <dbReference type="NCBI Taxonomy" id="2182728"/>
    <lineage>
        <taxon>Eukaryota</taxon>
        <taxon>Viridiplantae</taxon>
        <taxon>Streptophyta</taxon>
        <taxon>Embryophyta</taxon>
        <taxon>Tracheophyta</taxon>
        <taxon>Spermatophyta</taxon>
        <taxon>Magnoliopsida</taxon>
        <taxon>eudicotyledons</taxon>
        <taxon>Gunneridae</taxon>
        <taxon>Pentapetalae</taxon>
        <taxon>rosids</taxon>
        <taxon>fabids</taxon>
        <taxon>Malpighiales</taxon>
        <taxon>Salicaceae</taxon>
        <taxon>Saliceae</taxon>
        <taxon>Salix</taxon>
    </lineage>
</organism>
<evidence type="ECO:0000313" key="1">
    <source>
        <dbReference type="EMBL" id="KAB5519349.1"/>
    </source>
</evidence>
<keyword evidence="2" id="KW-1185">Reference proteome</keyword>
<sequence>MAPYKKKASSGKTAEVEKQSFLTVSSSDTEFMGDIRGAPEFYALVVKALVVEGEVEASKRFREDFHNNAEKYGRVRFEEDPAIMPM</sequence>
<proteinExistence type="predicted"/>
<evidence type="ECO:0000313" key="2">
    <source>
        <dbReference type="Proteomes" id="UP000326939"/>
    </source>
</evidence>
<protein>
    <submittedName>
        <fullName evidence="1">Uncharacterized protein</fullName>
    </submittedName>
</protein>
<dbReference type="EMBL" id="VDCV01000016">
    <property type="protein sequence ID" value="KAB5519349.1"/>
    <property type="molecule type" value="Genomic_DNA"/>
</dbReference>
<gene>
    <name evidence="1" type="ORF">DKX38_023668</name>
</gene>